<protein>
    <submittedName>
        <fullName evidence="2">Glycosyl transferase</fullName>
    </submittedName>
</protein>
<accession>A0A511VB30</accession>
<keyword evidence="3" id="KW-1185">Reference proteome</keyword>
<name>A0A511VB30_9BACL</name>
<dbReference type="CDD" id="cd00761">
    <property type="entry name" value="Glyco_tranf_GTA_type"/>
    <property type="match status" value="1"/>
</dbReference>
<evidence type="ECO:0000313" key="2">
    <source>
        <dbReference type="EMBL" id="GEN35531.1"/>
    </source>
</evidence>
<dbReference type="InterPro" id="IPR029044">
    <property type="entry name" value="Nucleotide-diphossugar_trans"/>
</dbReference>
<dbReference type="InterPro" id="IPR001173">
    <property type="entry name" value="Glyco_trans_2-like"/>
</dbReference>
<dbReference type="Gene3D" id="3.90.550.10">
    <property type="entry name" value="Spore Coat Polysaccharide Biosynthesis Protein SpsA, Chain A"/>
    <property type="match status" value="1"/>
</dbReference>
<reference evidence="2 3" key="1">
    <citation type="submission" date="2019-07" db="EMBL/GenBank/DDBJ databases">
        <title>Whole genome shotgun sequence of Aneurinibacillus danicus NBRC 102444.</title>
        <authorList>
            <person name="Hosoyama A."/>
            <person name="Uohara A."/>
            <person name="Ohji S."/>
            <person name="Ichikawa N."/>
        </authorList>
    </citation>
    <scope>NUCLEOTIDE SEQUENCE [LARGE SCALE GENOMIC DNA]</scope>
    <source>
        <strain evidence="2 3">NBRC 102444</strain>
    </source>
</reference>
<evidence type="ECO:0000313" key="3">
    <source>
        <dbReference type="Proteomes" id="UP000321157"/>
    </source>
</evidence>
<sequence>MVDINVKVKTNIKGVSVITCTKRAEFIDNLFRNYNRQNWKKKQLIIILNKDRIKIEKYRSMAKKYKNVSVYQLPEKTSLGRCLNFGVKKARYSYIAKFDDDDYYAPSYLTDAMNVFKKTNADIVGKRAHYAWLSGAKVLILRFPRDENKFVSILPGATLVIKRNVFKRVRFQNRNIGEDDKFCRDAKAKGFRIFSGRRHNFVVVRRKNSKGHTWIISEKELLLGDSKVIPRIKNYKRFVTKR</sequence>
<dbReference type="GO" id="GO:0016740">
    <property type="term" value="F:transferase activity"/>
    <property type="evidence" value="ECO:0007669"/>
    <property type="project" value="UniProtKB-KW"/>
</dbReference>
<gene>
    <name evidence="2" type="ORF">ADA01nite_29910</name>
</gene>
<dbReference type="Proteomes" id="UP000321157">
    <property type="component" value="Unassembled WGS sequence"/>
</dbReference>
<keyword evidence="2" id="KW-0808">Transferase</keyword>
<dbReference type="Pfam" id="PF00535">
    <property type="entry name" value="Glycos_transf_2"/>
    <property type="match status" value="1"/>
</dbReference>
<feature type="domain" description="Glycosyltransferase 2-like" evidence="1">
    <location>
        <begin position="17"/>
        <end position="136"/>
    </location>
</feature>
<dbReference type="InterPro" id="IPR050834">
    <property type="entry name" value="Glycosyltransf_2"/>
</dbReference>
<dbReference type="EMBL" id="BJXX01000137">
    <property type="protein sequence ID" value="GEN35531.1"/>
    <property type="molecule type" value="Genomic_DNA"/>
</dbReference>
<comment type="caution">
    <text evidence="2">The sequence shown here is derived from an EMBL/GenBank/DDBJ whole genome shotgun (WGS) entry which is preliminary data.</text>
</comment>
<proteinExistence type="predicted"/>
<organism evidence="2 3">
    <name type="scientific">Aneurinibacillus danicus</name>
    <dbReference type="NCBI Taxonomy" id="267746"/>
    <lineage>
        <taxon>Bacteria</taxon>
        <taxon>Bacillati</taxon>
        <taxon>Bacillota</taxon>
        <taxon>Bacilli</taxon>
        <taxon>Bacillales</taxon>
        <taxon>Paenibacillaceae</taxon>
        <taxon>Aneurinibacillus group</taxon>
        <taxon>Aneurinibacillus</taxon>
    </lineage>
</organism>
<dbReference type="SUPFAM" id="SSF53448">
    <property type="entry name" value="Nucleotide-diphospho-sugar transferases"/>
    <property type="match status" value="1"/>
</dbReference>
<dbReference type="PANTHER" id="PTHR43685:SF2">
    <property type="entry name" value="GLYCOSYLTRANSFERASE 2-LIKE DOMAIN-CONTAINING PROTEIN"/>
    <property type="match status" value="1"/>
</dbReference>
<evidence type="ECO:0000259" key="1">
    <source>
        <dbReference type="Pfam" id="PF00535"/>
    </source>
</evidence>
<dbReference type="AlphaFoldDB" id="A0A511VB30"/>
<dbReference type="PANTHER" id="PTHR43685">
    <property type="entry name" value="GLYCOSYLTRANSFERASE"/>
    <property type="match status" value="1"/>
</dbReference>